<gene>
    <name evidence="7" type="ORF">M670_00332</name>
</gene>
<keyword evidence="5" id="KW-0143">Chaperone</keyword>
<dbReference type="OrthoDB" id="1524959at2"/>
<dbReference type="InterPro" id="IPR003713">
    <property type="entry name" value="FliS"/>
</dbReference>
<evidence type="ECO:0000313" key="7">
    <source>
        <dbReference type="EMBL" id="KEF40306.1"/>
    </source>
</evidence>
<dbReference type="GO" id="GO:0044780">
    <property type="term" value="P:bacterial-type flagellum assembly"/>
    <property type="evidence" value="ECO:0007669"/>
    <property type="project" value="InterPro"/>
</dbReference>
<comment type="similarity">
    <text evidence="2 6">Belongs to the FliS family.</text>
</comment>
<dbReference type="InterPro" id="IPR036584">
    <property type="entry name" value="FliS_sf"/>
</dbReference>
<dbReference type="GeneID" id="89466893"/>
<sequence length="132" mass="15235">MSVNPYQTYQNNAVNTASPGDLTLMLYNGCLKFIKQAKIAIENKDVETKHMNLVKAQNIITELMVTLNTDYEVGKNMMQMYDYMKRRLIEANTKSDIAILNEVEGYVVEFRDTWKEVIRISRQQKYAVGGQV</sequence>
<dbReference type="Pfam" id="PF02561">
    <property type="entry name" value="FliS"/>
    <property type="match status" value="1"/>
</dbReference>
<dbReference type="AlphaFoldDB" id="A0A072NS58"/>
<dbReference type="RefSeq" id="WP_035192696.1">
    <property type="nucleotide sequence ID" value="NZ_JJRY01000001.1"/>
</dbReference>
<keyword evidence="7" id="KW-0966">Cell projection</keyword>
<comment type="caution">
    <text evidence="7">The sequence shown here is derived from an EMBL/GenBank/DDBJ whole genome shotgun (WGS) entry which is preliminary data.</text>
</comment>
<accession>A0A072NS58</accession>
<dbReference type="Gene3D" id="1.20.120.340">
    <property type="entry name" value="Flagellar protein FliS"/>
    <property type="match status" value="1"/>
</dbReference>
<dbReference type="Proteomes" id="UP000027936">
    <property type="component" value="Unassembled WGS sequence"/>
</dbReference>
<dbReference type="CDD" id="cd16098">
    <property type="entry name" value="FliS"/>
    <property type="match status" value="1"/>
</dbReference>
<keyword evidence="7" id="KW-0969">Cilium</keyword>
<dbReference type="EMBL" id="JJRY01000001">
    <property type="protein sequence ID" value="KEF40306.1"/>
    <property type="molecule type" value="Genomic_DNA"/>
</dbReference>
<dbReference type="GO" id="GO:0071973">
    <property type="term" value="P:bacterial-type flagellum-dependent cell motility"/>
    <property type="evidence" value="ECO:0007669"/>
    <property type="project" value="TreeGrafter"/>
</dbReference>
<dbReference type="NCBIfam" id="TIGR00208">
    <property type="entry name" value="fliS"/>
    <property type="match status" value="1"/>
</dbReference>
<evidence type="ECO:0000256" key="1">
    <source>
        <dbReference type="ARBA" id="ARBA00004514"/>
    </source>
</evidence>
<proteinExistence type="inferred from homology"/>
<protein>
    <recommendedName>
        <fullName evidence="6">Flagellar secretion chaperone FliS</fullName>
    </recommendedName>
</protein>
<evidence type="ECO:0000256" key="3">
    <source>
        <dbReference type="ARBA" id="ARBA00022490"/>
    </source>
</evidence>
<keyword evidence="3 6" id="KW-0963">Cytoplasm</keyword>
<keyword evidence="4 6" id="KW-1005">Bacterial flagellum biogenesis</keyword>
<name>A0A072NS58_SCHAZ</name>
<evidence type="ECO:0000256" key="4">
    <source>
        <dbReference type="ARBA" id="ARBA00022795"/>
    </source>
</evidence>
<evidence type="ECO:0000256" key="5">
    <source>
        <dbReference type="ARBA" id="ARBA00023186"/>
    </source>
</evidence>
<dbReference type="PATRIC" id="fig|1348973.3.peg.318"/>
<dbReference type="PANTHER" id="PTHR34773">
    <property type="entry name" value="FLAGELLAR SECRETION CHAPERONE FLIS"/>
    <property type="match status" value="1"/>
</dbReference>
<dbReference type="SUPFAM" id="SSF101116">
    <property type="entry name" value="Flagellar export chaperone FliS"/>
    <property type="match status" value="1"/>
</dbReference>
<organism evidence="7 8">
    <name type="scientific">Schinkia azotoformans MEV2011</name>
    <dbReference type="NCBI Taxonomy" id="1348973"/>
    <lineage>
        <taxon>Bacteria</taxon>
        <taxon>Bacillati</taxon>
        <taxon>Bacillota</taxon>
        <taxon>Bacilli</taxon>
        <taxon>Bacillales</taxon>
        <taxon>Bacillaceae</taxon>
        <taxon>Calidifontibacillus/Schinkia group</taxon>
        <taxon>Schinkia</taxon>
    </lineage>
</organism>
<evidence type="ECO:0000256" key="2">
    <source>
        <dbReference type="ARBA" id="ARBA00008787"/>
    </source>
</evidence>
<evidence type="ECO:0000313" key="8">
    <source>
        <dbReference type="Proteomes" id="UP000027936"/>
    </source>
</evidence>
<dbReference type="PANTHER" id="PTHR34773:SF1">
    <property type="entry name" value="FLAGELLAR SECRETION CHAPERONE FLIS"/>
    <property type="match status" value="1"/>
</dbReference>
<keyword evidence="7" id="KW-0282">Flagellum</keyword>
<evidence type="ECO:0000256" key="6">
    <source>
        <dbReference type="PIRNR" id="PIRNR039090"/>
    </source>
</evidence>
<reference evidence="7 8" key="1">
    <citation type="submission" date="2014-04" db="EMBL/GenBank/DDBJ databases">
        <title>Draft genome sequence of Bacillus azotoformans MEV2011, a (co-) denitrifying strain unable to grow in the presence of oxygen.</title>
        <authorList>
            <person name="Nielsen M."/>
            <person name="Schreiber L."/>
            <person name="Finster K."/>
            <person name="Schramm A."/>
        </authorList>
    </citation>
    <scope>NUCLEOTIDE SEQUENCE [LARGE SCALE GENOMIC DNA]</scope>
    <source>
        <strain evidence="7 8">MEV2011</strain>
    </source>
</reference>
<dbReference type="PIRSF" id="PIRSF039090">
    <property type="entry name" value="Flis"/>
    <property type="match status" value="1"/>
</dbReference>
<dbReference type="GO" id="GO:0005829">
    <property type="term" value="C:cytosol"/>
    <property type="evidence" value="ECO:0007669"/>
    <property type="project" value="UniProtKB-SubCell"/>
</dbReference>
<comment type="subcellular location">
    <subcellularLocation>
        <location evidence="1 6">Cytoplasm</location>
        <location evidence="1 6">Cytosol</location>
    </subcellularLocation>
</comment>